<dbReference type="GO" id="GO:0016491">
    <property type="term" value="F:oxidoreductase activity"/>
    <property type="evidence" value="ECO:0007669"/>
    <property type="project" value="UniProtKB-KW"/>
</dbReference>
<protein>
    <submittedName>
        <fullName evidence="8">Putative heterodisulfide reductase, C subunit</fullName>
    </submittedName>
</protein>
<dbReference type="PANTHER" id="PTHR43255:SF1">
    <property type="entry name" value="IRON-SULFUR-BINDING OXIDOREDUCTASE FADF-RELATED"/>
    <property type="match status" value="1"/>
</dbReference>
<keyword evidence="2" id="KW-0004">4Fe-4S</keyword>
<dbReference type="AlphaFoldDB" id="A0B9H0"/>
<evidence type="ECO:0000313" key="9">
    <source>
        <dbReference type="Proteomes" id="UP000000674"/>
    </source>
</evidence>
<dbReference type="Gene3D" id="1.10.1060.10">
    <property type="entry name" value="Alpha-helical ferredoxin"/>
    <property type="match status" value="1"/>
</dbReference>
<accession>A0B9H0</accession>
<dbReference type="KEGG" id="mtp:Mthe_1574"/>
<dbReference type="GO" id="GO:0046872">
    <property type="term" value="F:metal ion binding"/>
    <property type="evidence" value="ECO:0007669"/>
    <property type="project" value="UniProtKB-KW"/>
</dbReference>
<sequence length="174" mass="19389">MDGEGFTEEVIKLAGEEIRTCIQCGTCSSSCSTAHLMDNSIRKLIRLVLEGRKREALASESIWLCTSCLLCTVRCPRGIRPKAVVSALRNICEREGISSRDASFERVFMDQIRSRGRVSEVLLSAAYALRNPDAAVPIMEMGIELLSRGKVSLDPGMVKGMDEIQRIFREFENE</sequence>
<comment type="similarity">
    <text evidence="1">Belongs to the HdrC family.</text>
</comment>
<dbReference type="PANTHER" id="PTHR43255">
    <property type="entry name" value="IRON-SULFUR-BINDING OXIDOREDUCTASE FADF-RELATED-RELATED"/>
    <property type="match status" value="1"/>
</dbReference>
<dbReference type="OrthoDB" id="144910at2157"/>
<dbReference type="HOGENOM" id="CLU_093432_1_0_2"/>
<keyword evidence="4" id="KW-0560">Oxidoreductase</keyword>
<evidence type="ECO:0000313" key="8">
    <source>
        <dbReference type="EMBL" id="ABK15344.1"/>
    </source>
</evidence>
<keyword evidence="9" id="KW-1185">Reference proteome</keyword>
<feature type="domain" description="4Fe-4S ferredoxin-type" evidence="7">
    <location>
        <begin position="18"/>
        <end position="79"/>
    </location>
</feature>
<dbReference type="RefSeq" id="WP_011696723.1">
    <property type="nucleotide sequence ID" value="NC_008553.1"/>
</dbReference>
<evidence type="ECO:0000256" key="6">
    <source>
        <dbReference type="ARBA" id="ARBA00023014"/>
    </source>
</evidence>
<dbReference type="InterPro" id="IPR017896">
    <property type="entry name" value="4Fe4S_Fe-S-bd"/>
</dbReference>
<gene>
    <name evidence="8" type="ordered locus">Mthe_1574</name>
</gene>
<dbReference type="InterPro" id="IPR009051">
    <property type="entry name" value="Helical_ferredxn"/>
</dbReference>
<dbReference type="STRING" id="349307.Mthe_1574"/>
<evidence type="ECO:0000256" key="4">
    <source>
        <dbReference type="ARBA" id="ARBA00023002"/>
    </source>
</evidence>
<dbReference type="InterPro" id="IPR017900">
    <property type="entry name" value="4Fe4S_Fe_S_CS"/>
</dbReference>
<evidence type="ECO:0000256" key="2">
    <source>
        <dbReference type="ARBA" id="ARBA00022485"/>
    </source>
</evidence>
<organism evidence="8 9">
    <name type="scientific">Methanothrix thermoacetophila (strain DSM 6194 / JCM 14653 / NBRC 101360 / PT)</name>
    <name type="common">Methanosaeta thermophila</name>
    <dbReference type="NCBI Taxonomy" id="349307"/>
    <lineage>
        <taxon>Archaea</taxon>
        <taxon>Methanobacteriati</taxon>
        <taxon>Methanobacteriota</taxon>
        <taxon>Stenosarchaea group</taxon>
        <taxon>Methanomicrobia</taxon>
        <taxon>Methanotrichales</taxon>
        <taxon>Methanotrichaceae</taxon>
        <taxon>Methanothrix</taxon>
    </lineage>
</organism>
<name>A0B9H0_METTP</name>
<keyword evidence="6" id="KW-0411">Iron-sulfur</keyword>
<evidence type="ECO:0000259" key="7">
    <source>
        <dbReference type="Pfam" id="PF13183"/>
    </source>
</evidence>
<dbReference type="GO" id="GO:0005886">
    <property type="term" value="C:plasma membrane"/>
    <property type="evidence" value="ECO:0007669"/>
    <property type="project" value="TreeGrafter"/>
</dbReference>
<dbReference type="EMBL" id="CP000477">
    <property type="protein sequence ID" value="ABK15344.1"/>
    <property type="molecule type" value="Genomic_DNA"/>
</dbReference>
<keyword evidence="3" id="KW-0479">Metal-binding</keyword>
<dbReference type="InterPro" id="IPR051460">
    <property type="entry name" value="HdrC_iron-sulfur_subunit"/>
</dbReference>
<dbReference type="SUPFAM" id="SSF46548">
    <property type="entry name" value="alpha-helical ferredoxin"/>
    <property type="match status" value="1"/>
</dbReference>
<evidence type="ECO:0000256" key="1">
    <source>
        <dbReference type="ARBA" id="ARBA00007097"/>
    </source>
</evidence>
<reference evidence="8 9" key="1">
    <citation type="submission" date="2006-10" db="EMBL/GenBank/DDBJ databases">
        <title>Complete sequence of Methanosaeta thermophila PT.</title>
        <authorList>
            <consortium name="US DOE Joint Genome Institute"/>
            <person name="Copeland A."/>
            <person name="Lucas S."/>
            <person name="Lapidus A."/>
            <person name="Barry K."/>
            <person name="Detter J.C."/>
            <person name="Glavina del Rio T."/>
            <person name="Hammon N."/>
            <person name="Israni S."/>
            <person name="Pitluck S."/>
            <person name="Chain P."/>
            <person name="Malfatti S."/>
            <person name="Shin M."/>
            <person name="Vergez L."/>
            <person name="Schmutz J."/>
            <person name="Larimer F."/>
            <person name="Land M."/>
            <person name="Hauser L."/>
            <person name="Kyrpides N."/>
            <person name="Kim E."/>
            <person name="Smith K.S."/>
            <person name="Ingram-Smith C."/>
            <person name="Richardson P."/>
        </authorList>
    </citation>
    <scope>NUCLEOTIDE SEQUENCE [LARGE SCALE GENOMIC DNA]</scope>
    <source>
        <strain evidence="9">DSM 6194 / JCM 14653 / NBRC 101360 / PT</strain>
    </source>
</reference>
<dbReference type="PROSITE" id="PS00198">
    <property type="entry name" value="4FE4S_FER_1"/>
    <property type="match status" value="1"/>
</dbReference>
<evidence type="ECO:0000256" key="5">
    <source>
        <dbReference type="ARBA" id="ARBA00023004"/>
    </source>
</evidence>
<keyword evidence="5" id="KW-0408">Iron</keyword>
<dbReference type="Pfam" id="PF13183">
    <property type="entry name" value="Fer4_8"/>
    <property type="match status" value="1"/>
</dbReference>
<dbReference type="Proteomes" id="UP000000674">
    <property type="component" value="Chromosome"/>
</dbReference>
<dbReference type="GeneID" id="4461866"/>
<dbReference type="GO" id="GO:0051539">
    <property type="term" value="F:4 iron, 4 sulfur cluster binding"/>
    <property type="evidence" value="ECO:0007669"/>
    <property type="project" value="UniProtKB-KW"/>
</dbReference>
<proteinExistence type="inferred from homology"/>
<evidence type="ECO:0000256" key="3">
    <source>
        <dbReference type="ARBA" id="ARBA00022723"/>
    </source>
</evidence>